<dbReference type="AlphaFoldDB" id="A0A0V0YYX1"/>
<proteinExistence type="predicted"/>
<keyword evidence="3" id="KW-1185">Reference proteome</keyword>
<accession>A0A0V0YYX1</accession>
<organism evidence="1 3">
    <name type="scientific">Trichinella patagoniensis</name>
    <dbReference type="NCBI Taxonomy" id="990121"/>
    <lineage>
        <taxon>Eukaryota</taxon>
        <taxon>Metazoa</taxon>
        <taxon>Ecdysozoa</taxon>
        <taxon>Nematoda</taxon>
        <taxon>Enoplea</taxon>
        <taxon>Dorylaimia</taxon>
        <taxon>Trichinellida</taxon>
        <taxon>Trichinellidae</taxon>
        <taxon>Trichinella</taxon>
    </lineage>
</organism>
<evidence type="ECO:0000313" key="2">
    <source>
        <dbReference type="EMBL" id="KRY06656.1"/>
    </source>
</evidence>
<reference evidence="1 3" key="1">
    <citation type="submission" date="2015-01" db="EMBL/GenBank/DDBJ databases">
        <title>Evolution of Trichinella species and genotypes.</title>
        <authorList>
            <person name="Korhonen P.K."/>
            <person name="Edoardo P."/>
            <person name="Giuseppe L.R."/>
            <person name="Gasser R.B."/>
        </authorList>
    </citation>
    <scope>NUCLEOTIDE SEQUENCE [LARGE SCALE GENOMIC DNA]</scope>
    <source>
        <strain evidence="1">ISS2496</strain>
    </source>
</reference>
<sequence>MYGSGSPANRILGQLFNGTVCHRDPEIAPLNALTLTNLCIGLL</sequence>
<comment type="caution">
    <text evidence="1">The sequence shown here is derived from an EMBL/GenBank/DDBJ whole genome shotgun (WGS) entry which is preliminary data.</text>
</comment>
<dbReference type="Proteomes" id="UP000054783">
    <property type="component" value="Unassembled WGS sequence"/>
</dbReference>
<dbReference type="EMBL" id="JYDQ01000713">
    <property type="protein sequence ID" value="KRY06656.1"/>
    <property type="molecule type" value="Genomic_DNA"/>
</dbReference>
<name>A0A0V0YYX1_9BILA</name>
<evidence type="ECO:0000313" key="1">
    <source>
        <dbReference type="EMBL" id="KRY05525.1"/>
    </source>
</evidence>
<protein>
    <submittedName>
        <fullName evidence="1">Uncharacterized protein</fullName>
    </submittedName>
</protein>
<dbReference type="EMBL" id="JYDQ01001257">
    <property type="protein sequence ID" value="KRY05525.1"/>
    <property type="molecule type" value="Genomic_DNA"/>
</dbReference>
<evidence type="ECO:0000313" key="3">
    <source>
        <dbReference type="Proteomes" id="UP000054783"/>
    </source>
</evidence>
<gene>
    <name evidence="2" type="ORF">T12_3955</name>
    <name evidence="1" type="ORF">T12_5877</name>
</gene>